<evidence type="ECO:0000256" key="1">
    <source>
        <dbReference type="SAM" id="MobiDB-lite"/>
    </source>
</evidence>
<proteinExistence type="predicted"/>
<dbReference type="InterPro" id="IPR059115">
    <property type="entry name" value="Rib"/>
</dbReference>
<feature type="compositionally biased region" description="Pro residues" evidence="1">
    <location>
        <begin position="581"/>
        <end position="619"/>
    </location>
</feature>
<keyword evidence="5" id="KW-1185">Reference proteome</keyword>
<dbReference type="InterPro" id="IPR012706">
    <property type="entry name" value="Rib_alpha_Esp_rpt"/>
</dbReference>
<gene>
    <name evidence="4" type="ORF">CPHO_00225</name>
</gene>
<evidence type="ECO:0000313" key="5">
    <source>
        <dbReference type="Proteomes" id="UP000185491"/>
    </source>
</evidence>
<organism evidence="4 5">
    <name type="scientific">Corynebacterium phocae</name>
    <dbReference type="NCBI Taxonomy" id="161895"/>
    <lineage>
        <taxon>Bacteria</taxon>
        <taxon>Bacillati</taxon>
        <taxon>Actinomycetota</taxon>
        <taxon>Actinomycetes</taxon>
        <taxon>Mycobacteriales</taxon>
        <taxon>Corynebacteriaceae</taxon>
        <taxon>Corynebacterium</taxon>
    </lineage>
</organism>
<dbReference type="NCBIfam" id="TIGR02331">
    <property type="entry name" value="rib_alpha"/>
    <property type="match status" value="3"/>
</dbReference>
<dbReference type="Pfam" id="PF08428">
    <property type="entry name" value="Rib"/>
    <property type="match status" value="5"/>
</dbReference>
<name>A0A1L7D0J0_9CORY</name>
<feature type="region of interest" description="Disordered" evidence="1">
    <location>
        <begin position="580"/>
        <end position="635"/>
    </location>
</feature>
<dbReference type="KEGG" id="cpho:CPHO_00225"/>
<feature type="transmembrane region" description="Helical" evidence="2">
    <location>
        <begin position="641"/>
        <end position="661"/>
    </location>
</feature>
<keyword evidence="2" id="KW-0472">Membrane</keyword>
<dbReference type="Proteomes" id="UP000185491">
    <property type="component" value="Chromosome"/>
</dbReference>
<evidence type="ECO:0000256" key="2">
    <source>
        <dbReference type="SAM" id="Phobius"/>
    </source>
</evidence>
<evidence type="ECO:0000259" key="3">
    <source>
        <dbReference type="PROSITE" id="PS51841"/>
    </source>
</evidence>
<feature type="domain" description="LTD" evidence="3">
    <location>
        <begin position="1"/>
        <end position="142"/>
    </location>
</feature>
<dbReference type="PROSITE" id="PS51841">
    <property type="entry name" value="LTD"/>
    <property type="match status" value="1"/>
</dbReference>
<reference evidence="4 5" key="1">
    <citation type="submission" date="2014-08" db="EMBL/GenBank/DDBJ databases">
        <title>Complete genome sequence of Corynebacterium phocae M408/89/1(T)(=DSM 44612(T)), isolated from the common seal (Phoca vitulina).</title>
        <authorList>
            <person name="Ruckert C."/>
            <person name="Albersmeier A."/>
            <person name="Winkler A."/>
            <person name="Kalinowski J."/>
        </authorList>
    </citation>
    <scope>NUCLEOTIDE SEQUENCE [LARGE SCALE GENOMIC DNA]</scope>
    <source>
        <strain evidence="4 5">M408/89/1</strain>
    </source>
</reference>
<evidence type="ECO:0000313" key="4">
    <source>
        <dbReference type="EMBL" id="APT91614.1"/>
    </source>
</evidence>
<sequence length="675" mass="72093">MVAHANPHPEVLITEVSTGFGPGSEVNVRYMEVLNTTAQVIDLRNWEVAFEDADGNKIDGAVEAFGHYFTVQPGERSYYMLGDDPVDPNAGKNAWGDYLKEKGVSFATLARMEYPAGAARVSLYDTSGTRVDSLELGTIPPRRALSTQRCDDAREGTFVAPQTLGGPSDCNAIPQQAGVYVPRTKAELEAKEGDLQPQASEVIANPQELPARTKFTWKADPVFTAPQSQGVVLVTYPDKSTEDVTAYFAVRPANQSEADHYNPFGQDFTFYKGSELPDAKAFVLNSGSLPAATTYSWVEDPQMDQLGARRYTVQVTYPDKSQDRVEVELTVIDKPAAPISDSRDPQPVEPIKVQVGSQIPDAQEVVKNFGDLDDVYEAKWLPAPNLTTPGTENAKVMVTYVDEQGQVDSYDIVSVSFLVRETLVDDNTVYAPEAKEGFAVYRGDTAPDPSSVISNPGVLPGDVTYRWVVQPDMGTVGTQALQVVVTYADGSVDEVPVTLTVKPVPMNRTHSPRAKQLTVVEGATVNPAQLVELDQPATGVTYTWLVAPDTATVGKSVAEVKVTYSDGSFDEVSATVVIEPAPAPDPAPAPAPDPAPAPAPDPAPAPAPDPEPTPAPAPEEPGKQGSPAPSQSTSSVDTGTIVGIVLGILSLLGLGGLGWWLTHTPQARAVIGHLF</sequence>
<dbReference type="EMBL" id="CP009249">
    <property type="protein sequence ID" value="APT91614.1"/>
    <property type="molecule type" value="Genomic_DNA"/>
</dbReference>
<accession>A0A1L7D0J0</accession>
<dbReference type="AlphaFoldDB" id="A0A1L7D0J0"/>
<keyword evidence="2" id="KW-1133">Transmembrane helix</keyword>
<dbReference type="InterPro" id="IPR001322">
    <property type="entry name" value="Lamin_tail_dom"/>
</dbReference>
<keyword evidence="2" id="KW-0812">Transmembrane</keyword>
<protein>
    <recommendedName>
        <fullName evidence="3">LTD domain-containing protein</fullName>
    </recommendedName>
</protein>